<sequence>MLKRILTTSLFLLSSLSFAAVAVEAQTEQPNVLSQSFELININDASAEALASLKGIGKSKAQAIVDYREQHGKFRTLNDLLEVKGIGEKVLNVNAGRITI</sequence>
<evidence type="ECO:0000256" key="1">
    <source>
        <dbReference type="SAM" id="SignalP"/>
    </source>
</evidence>
<evidence type="ECO:0000313" key="3">
    <source>
        <dbReference type="EMBL" id="GLX86516.1"/>
    </source>
</evidence>
<dbReference type="Proteomes" id="UP001157134">
    <property type="component" value="Unassembled WGS sequence"/>
</dbReference>
<dbReference type="SUPFAM" id="SSF47781">
    <property type="entry name" value="RuvA domain 2-like"/>
    <property type="match status" value="1"/>
</dbReference>
<comment type="caution">
    <text evidence="3">The sequence shown here is derived from an EMBL/GenBank/DDBJ whole genome shotgun (WGS) entry which is preliminary data.</text>
</comment>
<proteinExistence type="predicted"/>
<dbReference type="RefSeq" id="WP_284299617.1">
    <property type="nucleotide sequence ID" value="NZ_BSSV01000006.1"/>
</dbReference>
<feature type="signal peptide" evidence="1">
    <location>
        <begin position="1"/>
        <end position="19"/>
    </location>
</feature>
<gene>
    <name evidence="3" type="ORF">tloyanaT_27690</name>
</gene>
<feature type="domain" description="Helix-hairpin-helix DNA-binding motif class 1" evidence="2">
    <location>
        <begin position="78"/>
        <end position="97"/>
    </location>
</feature>
<keyword evidence="1" id="KW-0732">Signal</keyword>
<dbReference type="Gene3D" id="1.10.150.280">
    <property type="entry name" value="AF1531-like domain"/>
    <property type="match status" value="1"/>
</dbReference>
<organism evidence="3 4">
    <name type="scientific">Thalassotalea loyana</name>
    <dbReference type="NCBI Taxonomy" id="280483"/>
    <lineage>
        <taxon>Bacteria</taxon>
        <taxon>Pseudomonadati</taxon>
        <taxon>Pseudomonadota</taxon>
        <taxon>Gammaproteobacteria</taxon>
        <taxon>Alteromonadales</taxon>
        <taxon>Colwelliaceae</taxon>
        <taxon>Thalassotalea</taxon>
    </lineage>
</organism>
<dbReference type="NCBIfam" id="TIGR00426">
    <property type="entry name" value="competence protein ComEA helix-hairpin-helix repeat region"/>
    <property type="match status" value="1"/>
</dbReference>
<dbReference type="InterPro" id="IPR003583">
    <property type="entry name" value="Hlx-hairpin-Hlx_DNA-bd_motif"/>
</dbReference>
<dbReference type="InterPro" id="IPR051675">
    <property type="entry name" value="Endo/Exo/Phosphatase_dom_1"/>
</dbReference>
<feature type="domain" description="Helix-hairpin-helix DNA-binding motif class 1" evidence="2">
    <location>
        <begin position="48"/>
        <end position="67"/>
    </location>
</feature>
<dbReference type="SMART" id="SM00278">
    <property type="entry name" value="HhH1"/>
    <property type="match status" value="2"/>
</dbReference>
<name>A0ABQ6HEH4_9GAMM</name>
<evidence type="ECO:0000259" key="2">
    <source>
        <dbReference type="SMART" id="SM00278"/>
    </source>
</evidence>
<dbReference type="Pfam" id="PF12836">
    <property type="entry name" value="HHH_3"/>
    <property type="match status" value="1"/>
</dbReference>
<dbReference type="EMBL" id="BSSV01000006">
    <property type="protein sequence ID" value="GLX86516.1"/>
    <property type="molecule type" value="Genomic_DNA"/>
</dbReference>
<dbReference type="PANTHER" id="PTHR21180:SF32">
    <property type="entry name" value="ENDONUCLEASE_EXONUCLEASE_PHOSPHATASE FAMILY DOMAIN-CONTAINING PROTEIN 1"/>
    <property type="match status" value="1"/>
</dbReference>
<dbReference type="InterPro" id="IPR004509">
    <property type="entry name" value="Competence_ComEA_HhH"/>
</dbReference>
<feature type="chain" id="PRO_5045361586" evidence="1">
    <location>
        <begin position="20"/>
        <end position="100"/>
    </location>
</feature>
<keyword evidence="4" id="KW-1185">Reference proteome</keyword>
<dbReference type="InterPro" id="IPR010994">
    <property type="entry name" value="RuvA_2-like"/>
</dbReference>
<protein>
    <submittedName>
        <fullName evidence="3">Transporter</fullName>
    </submittedName>
</protein>
<reference evidence="3 4" key="1">
    <citation type="submission" date="2023-03" db="EMBL/GenBank/DDBJ databases">
        <title>Thalassotalea loyana LMG 22536T draft genome sequence.</title>
        <authorList>
            <person name="Sawabe T."/>
        </authorList>
    </citation>
    <scope>NUCLEOTIDE SEQUENCE [LARGE SCALE GENOMIC DNA]</scope>
    <source>
        <strain evidence="3 4">LMG 22536</strain>
    </source>
</reference>
<accession>A0ABQ6HEH4</accession>
<dbReference type="PANTHER" id="PTHR21180">
    <property type="entry name" value="ENDONUCLEASE/EXONUCLEASE/PHOSPHATASE FAMILY DOMAIN-CONTAINING PROTEIN 1"/>
    <property type="match status" value="1"/>
</dbReference>
<evidence type="ECO:0000313" key="4">
    <source>
        <dbReference type="Proteomes" id="UP001157134"/>
    </source>
</evidence>